<dbReference type="InterPro" id="IPR050682">
    <property type="entry name" value="ModA/WtpA"/>
</dbReference>
<comment type="similarity">
    <text evidence="1">Belongs to the bacterial solute-binding protein ModA family.</text>
</comment>
<evidence type="ECO:0000256" key="1">
    <source>
        <dbReference type="ARBA" id="ARBA00009175"/>
    </source>
</evidence>
<keyword evidence="4" id="KW-0732">Signal</keyword>
<accession>A0A915XKV0</accession>
<dbReference type="Proteomes" id="UP001063350">
    <property type="component" value="Chromosome"/>
</dbReference>
<keyword evidence="8" id="KW-1185">Reference proteome</keyword>
<dbReference type="Gene3D" id="3.40.190.10">
    <property type="entry name" value="Periplasmic binding protein-like II"/>
    <property type="match status" value="2"/>
</dbReference>
<feature type="binding site" evidence="6">
    <location>
        <position position="36"/>
    </location>
    <ligand>
        <name>molybdate</name>
        <dbReference type="ChEBI" id="CHEBI:36264"/>
    </ligand>
</feature>
<dbReference type="PIRSF" id="PIRSF004846">
    <property type="entry name" value="ModA"/>
    <property type="match status" value="1"/>
</dbReference>
<dbReference type="GO" id="GO:1901359">
    <property type="term" value="F:tungstate binding"/>
    <property type="evidence" value="ECO:0007669"/>
    <property type="project" value="UniProtKB-ARBA"/>
</dbReference>
<dbReference type="GO" id="GO:0015689">
    <property type="term" value="P:molybdate ion transport"/>
    <property type="evidence" value="ECO:0007669"/>
    <property type="project" value="InterPro"/>
</dbReference>
<evidence type="ECO:0000256" key="6">
    <source>
        <dbReference type="PIRSR" id="PIRSR004846-1"/>
    </source>
</evidence>
<dbReference type="RefSeq" id="WP_267927212.1">
    <property type="nucleotide sequence ID" value="NZ_AP024233.1"/>
</dbReference>
<evidence type="ECO:0000256" key="5">
    <source>
        <dbReference type="ARBA" id="ARBA00062515"/>
    </source>
</evidence>
<dbReference type="FunFam" id="3.40.190.10:FF:000035">
    <property type="entry name" value="Molybdate ABC transporter substrate-binding protein"/>
    <property type="match status" value="1"/>
</dbReference>
<comment type="subunit">
    <text evidence="5">The complex is composed of two ATP-binding proteins (ModC), two transmembrane proteins (ModB) and a solute-binding protein (ModA).</text>
</comment>
<evidence type="ECO:0000256" key="4">
    <source>
        <dbReference type="ARBA" id="ARBA00022729"/>
    </source>
</evidence>
<feature type="binding site" evidence="6">
    <location>
        <position position="64"/>
    </location>
    <ligand>
        <name>molybdate</name>
        <dbReference type="ChEBI" id="CHEBI:36264"/>
    </ligand>
</feature>
<dbReference type="PANTHER" id="PTHR30632">
    <property type="entry name" value="MOLYBDATE-BINDING PERIPLASMIC PROTEIN"/>
    <property type="match status" value="1"/>
</dbReference>
<dbReference type="KEGG" id="ddu:GF1_28580"/>
<dbReference type="PANTHER" id="PTHR30632:SF0">
    <property type="entry name" value="SULFATE-BINDING PROTEIN"/>
    <property type="match status" value="1"/>
</dbReference>
<organism evidence="7 8">
    <name type="scientific">Desulfolithobacter dissulfuricans</name>
    <dbReference type="NCBI Taxonomy" id="2795293"/>
    <lineage>
        <taxon>Bacteria</taxon>
        <taxon>Pseudomonadati</taxon>
        <taxon>Thermodesulfobacteriota</taxon>
        <taxon>Desulfobulbia</taxon>
        <taxon>Desulfobulbales</taxon>
        <taxon>Desulfobulbaceae</taxon>
        <taxon>Desulfolithobacter</taxon>
    </lineage>
</organism>
<feature type="binding site" evidence="6">
    <location>
        <position position="189"/>
    </location>
    <ligand>
        <name>molybdate</name>
        <dbReference type="ChEBI" id="CHEBI:36264"/>
    </ligand>
</feature>
<gene>
    <name evidence="7" type="primary">modA</name>
    <name evidence="7" type="ORF">GF1_28580</name>
</gene>
<dbReference type="GO" id="GO:0030973">
    <property type="term" value="F:molybdate ion binding"/>
    <property type="evidence" value="ECO:0007669"/>
    <property type="project" value="UniProtKB-ARBA"/>
</dbReference>
<dbReference type="Pfam" id="PF13531">
    <property type="entry name" value="SBP_bac_11"/>
    <property type="match status" value="1"/>
</dbReference>
<protein>
    <submittedName>
        <fullName evidence="7">Molybdate ABC transporter substrate-binding protein</fullName>
    </submittedName>
</protein>
<dbReference type="InterPro" id="IPR005950">
    <property type="entry name" value="ModA"/>
</dbReference>
<feature type="binding site" evidence="6">
    <location>
        <position position="142"/>
    </location>
    <ligand>
        <name>molybdate</name>
        <dbReference type="ChEBI" id="CHEBI:36264"/>
    </ligand>
</feature>
<evidence type="ECO:0000313" key="8">
    <source>
        <dbReference type="Proteomes" id="UP001063350"/>
    </source>
</evidence>
<dbReference type="NCBIfam" id="TIGR01256">
    <property type="entry name" value="modA"/>
    <property type="match status" value="1"/>
</dbReference>
<keyword evidence="2 6" id="KW-0500">Molybdenum</keyword>
<dbReference type="CDD" id="cd00993">
    <property type="entry name" value="PBP2_ModA_like"/>
    <property type="match status" value="1"/>
</dbReference>
<name>A0A915XKV0_9BACT</name>
<proteinExistence type="inferred from homology"/>
<dbReference type="EMBL" id="AP024233">
    <property type="protein sequence ID" value="BCO10482.1"/>
    <property type="molecule type" value="Genomic_DNA"/>
</dbReference>
<evidence type="ECO:0000256" key="3">
    <source>
        <dbReference type="ARBA" id="ARBA00022723"/>
    </source>
</evidence>
<sequence length="258" mass="27845">MKRSIPVLLITIWMLSVVLAPGRVGAATVRLAAAASMTDAVRELIQAFTAAHPGVTIQPNFASSGSLAKQIIQGAPVDLYISANQRWMNWLVENRAIDPGTARILAHNALVFIGPSTTRARTMLDLTSLARIGIGSPKSVPAGQYAAQAMENAGIYRQLLEDRCLVMAKDVRQALLYADRGEVDGAFVYRTDARLARKSTVLFTVPPELHDPVSYPIGLTPEGRQNPEARAFYSFATGPLAAGILKSYGFTPPEGEQR</sequence>
<evidence type="ECO:0000313" key="7">
    <source>
        <dbReference type="EMBL" id="BCO10482.1"/>
    </source>
</evidence>
<dbReference type="AlphaFoldDB" id="A0A915XKV0"/>
<dbReference type="SUPFAM" id="SSF53850">
    <property type="entry name" value="Periplasmic binding protein-like II"/>
    <property type="match status" value="1"/>
</dbReference>
<keyword evidence="3 6" id="KW-0479">Metal-binding</keyword>
<evidence type="ECO:0000256" key="2">
    <source>
        <dbReference type="ARBA" id="ARBA00022505"/>
    </source>
</evidence>
<reference evidence="7" key="1">
    <citation type="submission" date="2020-12" db="EMBL/GenBank/DDBJ databases">
        <title>Desulfobium dissulfuricans gen. nov., sp. nov., a novel mesophilic, sulfate-reducing bacterium isolated from a deep-sea hydrothermal vent.</title>
        <authorList>
            <person name="Hashimoto Y."/>
            <person name="Tame A."/>
            <person name="Sawayama S."/>
            <person name="Miyazaki J."/>
            <person name="Takai K."/>
            <person name="Nakagawa S."/>
        </authorList>
    </citation>
    <scope>NUCLEOTIDE SEQUENCE</scope>
    <source>
        <strain evidence="7">GF1</strain>
    </source>
</reference>
<dbReference type="GO" id="GO:0046872">
    <property type="term" value="F:metal ion binding"/>
    <property type="evidence" value="ECO:0007669"/>
    <property type="project" value="UniProtKB-KW"/>
</dbReference>
<feature type="binding site" evidence="6">
    <location>
        <position position="171"/>
    </location>
    <ligand>
        <name>molybdate</name>
        <dbReference type="ChEBI" id="CHEBI:36264"/>
    </ligand>
</feature>